<dbReference type="SUPFAM" id="SSF88946">
    <property type="entry name" value="Sigma2 domain of RNA polymerase sigma factors"/>
    <property type="match status" value="1"/>
</dbReference>
<dbReference type="PANTHER" id="PTHR43133">
    <property type="entry name" value="RNA POLYMERASE ECF-TYPE SIGMA FACTO"/>
    <property type="match status" value="1"/>
</dbReference>
<dbReference type="InterPro" id="IPR039425">
    <property type="entry name" value="RNA_pol_sigma-70-like"/>
</dbReference>
<proteinExistence type="inferred from homology"/>
<dbReference type="PANTHER" id="PTHR43133:SF8">
    <property type="entry name" value="RNA POLYMERASE SIGMA FACTOR HI_1459-RELATED"/>
    <property type="match status" value="1"/>
</dbReference>
<dbReference type="NCBIfam" id="TIGR02937">
    <property type="entry name" value="sigma70-ECF"/>
    <property type="match status" value="1"/>
</dbReference>
<dbReference type="Pfam" id="PF04542">
    <property type="entry name" value="Sigma70_r2"/>
    <property type="match status" value="1"/>
</dbReference>
<evidence type="ECO:0000256" key="1">
    <source>
        <dbReference type="ARBA" id="ARBA00010641"/>
    </source>
</evidence>
<comment type="caution">
    <text evidence="8">The sequence shown here is derived from an EMBL/GenBank/DDBJ whole genome shotgun (WGS) entry which is preliminary data.</text>
</comment>
<dbReference type="GO" id="GO:0016987">
    <property type="term" value="F:sigma factor activity"/>
    <property type="evidence" value="ECO:0007669"/>
    <property type="project" value="UniProtKB-KW"/>
</dbReference>
<dbReference type="EMBL" id="PVTL01000012">
    <property type="protein sequence ID" value="PRY64695.1"/>
    <property type="molecule type" value="Genomic_DNA"/>
</dbReference>
<feature type="domain" description="RNA polymerase sigma factor 70 region 4 type 2" evidence="7">
    <location>
        <begin position="132"/>
        <end position="182"/>
    </location>
</feature>
<dbReference type="InterPro" id="IPR013325">
    <property type="entry name" value="RNA_pol_sigma_r2"/>
</dbReference>
<dbReference type="Pfam" id="PF08281">
    <property type="entry name" value="Sigma70_r4_2"/>
    <property type="match status" value="1"/>
</dbReference>
<keyword evidence="9" id="KW-1185">Reference proteome</keyword>
<keyword evidence="2" id="KW-0805">Transcription regulation</keyword>
<feature type="domain" description="RNA polymerase sigma-70 region 2" evidence="6">
    <location>
        <begin position="37"/>
        <end position="102"/>
    </location>
</feature>
<dbReference type="OrthoDB" id="7376212at2"/>
<dbReference type="InterPro" id="IPR013324">
    <property type="entry name" value="RNA_pol_sigma_r3/r4-like"/>
</dbReference>
<dbReference type="Gene3D" id="1.10.1740.10">
    <property type="match status" value="1"/>
</dbReference>
<keyword evidence="3" id="KW-0731">Sigma factor</keyword>
<name>A0A2T0V3E0_9MICO</name>
<dbReference type="InterPro" id="IPR014284">
    <property type="entry name" value="RNA_pol_sigma-70_dom"/>
</dbReference>
<evidence type="ECO:0000256" key="4">
    <source>
        <dbReference type="ARBA" id="ARBA00023125"/>
    </source>
</evidence>
<sequence>MPKVVDVRPAGPLDDAPDGILAARAADGDVAAFEALVYRHGALMRVYAAKVLGSEAEADDVVQDVFIQAWGQFDRLHDPRAVRSWLMRMVSNRSIERIRKRKDHVSVDDWDAPTKATESPEHVVEVRMQLGALSAVVDRLPEMQRQCWALKEIGGVPYADIAEQLDIPISTVRGQLARARRTIIQEMEAWR</sequence>
<dbReference type="SUPFAM" id="SSF88659">
    <property type="entry name" value="Sigma3 and sigma4 domains of RNA polymerase sigma factors"/>
    <property type="match status" value="1"/>
</dbReference>
<protein>
    <submittedName>
        <fullName evidence="8">RNA polymerase ECF family sigma subunit</fullName>
    </submittedName>
</protein>
<evidence type="ECO:0000259" key="7">
    <source>
        <dbReference type="Pfam" id="PF08281"/>
    </source>
</evidence>
<keyword evidence="5" id="KW-0804">Transcription</keyword>
<evidence type="ECO:0000256" key="2">
    <source>
        <dbReference type="ARBA" id="ARBA00023015"/>
    </source>
</evidence>
<dbReference type="InterPro" id="IPR007627">
    <property type="entry name" value="RNA_pol_sigma70_r2"/>
</dbReference>
<evidence type="ECO:0000259" key="6">
    <source>
        <dbReference type="Pfam" id="PF04542"/>
    </source>
</evidence>
<comment type="similarity">
    <text evidence="1">Belongs to the sigma-70 factor family. ECF subfamily.</text>
</comment>
<dbReference type="GO" id="GO:0006352">
    <property type="term" value="P:DNA-templated transcription initiation"/>
    <property type="evidence" value="ECO:0007669"/>
    <property type="project" value="InterPro"/>
</dbReference>
<evidence type="ECO:0000313" key="8">
    <source>
        <dbReference type="EMBL" id="PRY64695.1"/>
    </source>
</evidence>
<dbReference type="InterPro" id="IPR013249">
    <property type="entry name" value="RNA_pol_sigma70_r4_t2"/>
</dbReference>
<dbReference type="Proteomes" id="UP000237983">
    <property type="component" value="Unassembled WGS sequence"/>
</dbReference>
<keyword evidence="4" id="KW-0238">DNA-binding</keyword>
<evidence type="ECO:0000313" key="9">
    <source>
        <dbReference type="Proteomes" id="UP000237983"/>
    </source>
</evidence>
<gene>
    <name evidence="8" type="ORF">B0I08_11280</name>
</gene>
<organism evidence="8 9">
    <name type="scientific">Glaciihabitans tibetensis</name>
    <dbReference type="NCBI Taxonomy" id="1266600"/>
    <lineage>
        <taxon>Bacteria</taxon>
        <taxon>Bacillati</taxon>
        <taxon>Actinomycetota</taxon>
        <taxon>Actinomycetes</taxon>
        <taxon>Micrococcales</taxon>
        <taxon>Microbacteriaceae</taxon>
        <taxon>Glaciihabitans</taxon>
    </lineage>
</organism>
<reference evidence="8 9" key="1">
    <citation type="submission" date="2018-03" db="EMBL/GenBank/DDBJ databases">
        <title>Genomic Encyclopedia of Type Strains, Phase III (KMG-III): the genomes of soil and plant-associated and newly described type strains.</title>
        <authorList>
            <person name="Whitman W."/>
        </authorList>
    </citation>
    <scope>NUCLEOTIDE SEQUENCE [LARGE SCALE GENOMIC DNA]</scope>
    <source>
        <strain evidence="8 9">CGMCC 1.12484</strain>
    </source>
</reference>
<dbReference type="GO" id="GO:0003677">
    <property type="term" value="F:DNA binding"/>
    <property type="evidence" value="ECO:0007669"/>
    <property type="project" value="UniProtKB-KW"/>
</dbReference>
<evidence type="ECO:0000256" key="3">
    <source>
        <dbReference type="ARBA" id="ARBA00023082"/>
    </source>
</evidence>
<dbReference type="InterPro" id="IPR036388">
    <property type="entry name" value="WH-like_DNA-bd_sf"/>
</dbReference>
<dbReference type="AlphaFoldDB" id="A0A2T0V3E0"/>
<accession>A0A2T0V3E0</accession>
<dbReference type="Gene3D" id="1.10.10.10">
    <property type="entry name" value="Winged helix-like DNA-binding domain superfamily/Winged helix DNA-binding domain"/>
    <property type="match status" value="1"/>
</dbReference>
<evidence type="ECO:0000256" key="5">
    <source>
        <dbReference type="ARBA" id="ARBA00023163"/>
    </source>
</evidence>